<feature type="transmembrane region" description="Helical" evidence="1">
    <location>
        <begin position="49"/>
        <end position="70"/>
    </location>
</feature>
<comment type="caution">
    <text evidence="2">The sequence shown here is derived from an EMBL/GenBank/DDBJ whole genome shotgun (WGS) entry which is preliminary data.</text>
</comment>
<keyword evidence="1" id="KW-0472">Membrane</keyword>
<gene>
    <name evidence="2" type="ORF">SCF082_LOCUS2950</name>
</gene>
<dbReference type="Proteomes" id="UP001642464">
    <property type="component" value="Unassembled WGS sequence"/>
</dbReference>
<name>A0ABP0HQU6_9DINO</name>
<feature type="transmembrane region" description="Helical" evidence="1">
    <location>
        <begin position="76"/>
        <end position="99"/>
    </location>
</feature>
<dbReference type="EMBL" id="CAXAMM010001470">
    <property type="protein sequence ID" value="CAK8992102.1"/>
    <property type="molecule type" value="Genomic_DNA"/>
</dbReference>
<protein>
    <submittedName>
        <fullName evidence="2">Cell death-inducing p53-target protein 1-like</fullName>
    </submittedName>
</protein>
<accession>A0ABP0HQU6</accession>
<proteinExistence type="predicted"/>
<sequence>MLLMQRVTITSFAETITWASVQSEYAVGVLVAMMVGQNLIASALGLARWLLILTTFQVVPIYMVIFAVFQQLLGDAFVAIAVVAATFYLSVGMHTGYRITSTKSGDEGRWHFYRLIWVEYGLRALFGLALLGAMLIWVFQKNLQQSLLDYIRDDLLTPRALMSIVADFFTRKSLKLGTTPGVGVAPPRQRGGDGTDAVRRYFEAGESSDTASSVGCGVMGGVVVLCFVDSDDDMTEILTKAGKGGMIWEFLSG</sequence>
<evidence type="ECO:0000256" key="1">
    <source>
        <dbReference type="SAM" id="Phobius"/>
    </source>
</evidence>
<feature type="transmembrane region" description="Helical" evidence="1">
    <location>
        <begin position="120"/>
        <end position="139"/>
    </location>
</feature>
<keyword evidence="3" id="KW-1185">Reference proteome</keyword>
<keyword evidence="1" id="KW-1133">Transmembrane helix</keyword>
<organism evidence="2 3">
    <name type="scientific">Durusdinium trenchii</name>
    <dbReference type="NCBI Taxonomy" id="1381693"/>
    <lineage>
        <taxon>Eukaryota</taxon>
        <taxon>Sar</taxon>
        <taxon>Alveolata</taxon>
        <taxon>Dinophyceae</taxon>
        <taxon>Suessiales</taxon>
        <taxon>Symbiodiniaceae</taxon>
        <taxon>Durusdinium</taxon>
    </lineage>
</organism>
<reference evidence="2 3" key="1">
    <citation type="submission" date="2024-02" db="EMBL/GenBank/DDBJ databases">
        <authorList>
            <person name="Chen Y."/>
            <person name="Shah S."/>
            <person name="Dougan E. K."/>
            <person name="Thang M."/>
            <person name="Chan C."/>
        </authorList>
    </citation>
    <scope>NUCLEOTIDE SEQUENCE [LARGE SCALE GENOMIC DNA]</scope>
</reference>
<evidence type="ECO:0000313" key="3">
    <source>
        <dbReference type="Proteomes" id="UP001642464"/>
    </source>
</evidence>
<evidence type="ECO:0000313" key="2">
    <source>
        <dbReference type="EMBL" id="CAK8992102.1"/>
    </source>
</evidence>
<keyword evidence="1" id="KW-0812">Transmembrane</keyword>